<name>A0A1W2D4M6_9MICO</name>
<evidence type="ECO:0000256" key="10">
    <source>
        <dbReference type="RuleBase" id="RU363066"/>
    </source>
</evidence>
<evidence type="ECO:0000256" key="4">
    <source>
        <dbReference type="ARBA" id="ARBA00022679"/>
    </source>
</evidence>
<evidence type="ECO:0000256" key="8">
    <source>
        <dbReference type="ARBA" id="ARBA00023064"/>
    </source>
</evidence>
<dbReference type="GO" id="GO:0019521">
    <property type="term" value="P:D-gluconate metabolic process"/>
    <property type="evidence" value="ECO:0007669"/>
    <property type="project" value="UniProtKB-KW"/>
</dbReference>
<dbReference type="GO" id="GO:0005737">
    <property type="term" value="C:cytoplasm"/>
    <property type="evidence" value="ECO:0007669"/>
    <property type="project" value="TreeGrafter"/>
</dbReference>
<comment type="catalytic activity">
    <reaction evidence="9 10">
        <text>D-gluconate + ATP = 6-phospho-D-gluconate + ADP + H(+)</text>
        <dbReference type="Rhea" id="RHEA:19433"/>
        <dbReference type="ChEBI" id="CHEBI:15378"/>
        <dbReference type="ChEBI" id="CHEBI:18391"/>
        <dbReference type="ChEBI" id="CHEBI:30616"/>
        <dbReference type="ChEBI" id="CHEBI:58759"/>
        <dbReference type="ChEBI" id="CHEBI:456216"/>
        <dbReference type="EC" id="2.7.1.12"/>
    </reaction>
</comment>
<dbReference type="AlphaFoldDB" id="A0A1W2D4M6"/>
<dbReference type="SUPFAM" id="SSF52540">
    <property type="entry name" value="P-loop containing nucleoside triphosphate hydrolases"/>
    <property type="match status" value="1"/>
</dbReference>
<accession>A0A1W2D4M6</accession>
<evidence type="ECO:0000256" key="3">
    <source>
        <dbReference type="ARBA" id="ARBA00012054"/>
    </source>
</evidence>
<evidence type="ECO:0000256" key="6">
    <source>
        <dbReference type="ARBA" id="ARBA00022777"/>
    </source>
</evidence>
<evidence type="ECO:0000256" key="5">
    <source>
        <dbReference type="ARBA" id="ARBA00022741"/>
    </source>
</evidence>
<evidence type="ECO:0000256" key="2">
    <source>
        <dbReference type="ARBA" id="ARBA00008420"/>
    </source>
</evidence>
<dbReference type="RefSeq" id="WP_084452858.1">
    <property type="nucleotide sequence ID" value="NZ_FWXN01000014.1"/>
</dbReference>
<proteinExistence type="inferred from homology"/>
<dbReference type="Proteomes" id="UP000192634">
    <property type="component" value="Unassembled WGS sequence"/>
</dbReference>
<dbReference type="Gene3D" id="3.40.50.300">
    <property type="entry name" value="P-loop containing nucleotide triphosphate hydrolases"/>
    <property type="match status" value="1"/>
</dbReference>
<reference evidence="11 12" key="1">
    <citation type="submission" date="2017-04" db="EMBL/GenBank/DDBJ databases">
        <authorList>
            <person name="Afonso C.L."/>
            <person name="Miller P.J."/>
            <person name="Scott M.A."/>
            <person name="Spackman E."/>
            <person name="Goraichik I."/>
            <person name="Dimitrov K.M."/>
            <person name="Suarez D.L."/>
            <person name="Swayne D.E."/>
        </authorList>
    </citation>
    <scope>NUCLEOTIDE SEQUENCE [LARGE SCALE GENOMIC DNA]</scope>
    <source>
        <strain evidence="11 12">CGMCC 1.12511</strain>
    </source>
</reference>
<dbReference type="InterPro" id="IPR006001">
    <property type="entry name" value="Therm_gnt_kin"/>
</dbReference>
<dbReference type="NCBIfam" id="TIGR01313">
    <property type="entry name" value="therm_gnt_kin"/>
    <property type="match status" value="1"/>
</dbReference>
<dbReference type="OrthoDB" id="9795716at2"/>
<evidence type="ECO:0000256" key="7">
    <source>
        <dbReference type="ARBA" id="ARBA00022840"/>
    </source>
</evidence>
<keyword evidence="5 10" id="KW-0547">Nucleotide-binding</keyword>
<sequence>MSVHVVAMGVSGSGKSTVAEGVVERTGWVFAEADAFHPQANIDKMSQGIPLTDEDRWPWLHDLAAWMAEHAARGEDTVITCSALKRTYRDALRADVAALGAGHRVLFAHLDGSAAVIAERLEGRQGHFMPASLLQSQIDTLEDLEPDEDGVVLDLTAAPEVLVDRVMASVAPGR</sequence>
<dbReference type="CDD" id="cd02021">
    <property type="entry name" value="GntK"/>
    <property type="match status" value="1"/>
</dbReference>
<gene>
    <name evidence="11" type="ORF">SAMN06296429_11433</name>
</gene>
<dbReference type="Pfam" id="PF13671">
    <property type="entry name" value="AAA_33"/>
    <property type="match status" value="1"/>
</dbReference>
<protein>
    <recommendedName>
        <fullName evidence="3 10">Gluconokinase</fullName>
        <ecNumber evidence="3 10">2.7.1.12</ecNumber>
    </recommendedName>
</protein>
<dbReference type="PANTHER" id="PTHR43442">
    <property type="entry name" value="GLUCONOKINASE-RELATED"/>
    <property type="match status" value="1"/>
</dbReference>
<comment type="pathway">
    <text evidence="1">Carbohydrate acid metabolism.</text>
</comment>
<evidence type="ECO:0000313" key="12">
    <source>
        <dbReference type="Proteomes" id="UP000192634"/>
    </source>
</evidence>
<keyword evidence="7 10" id="KW-0067">ATP-binding</keyword>
<dbReference type="GO" id="GO:0005524">
    <property type="term" value="F:ATP binding"/>
    <property type="evidence" value="ECO:0007669"/>
    <property type="project" value="UniProtKB-KW"/>
</dbReference>
<comment type="similarity">
    <text evidence="2 10">Belongs to the gluconokinase GntK/GntV family.</text>
</comment>
<evidence type="ECO:0000256" key="1">
    <source>
        <dbReference type="ARBA" id="ARBA00004761"/>
    </source>
</evidence>
<dbReference type="InterPro" id="IPR027417">
    <property type="entry name" value="P-loop_NTPase"/>
</dbReference>
<organism evidence="11 12">
    <name type="scientific">Janibacter indicus</name>
    <dbReference type="NCBI Taxonomy" id="857417"/>
    <lineage>
        <taxon>Bacteria</taxon>
        <taxon>Bacillati</taxon>
        <taxon>Actinomycetota</taxon>
        <taxon>Actinomycetes</taxon>
        <taxon>Micrococcales</taxon>
        <taxon>Intrasporangiaceae</taxon>
        <taxon>Janibacter</taxon>
    </lineage>
</organism>
<dbReference type="FunFam" id="3.40.50.300:FF:000522">
    <property type="entry name" value="Gluconokinase"/>
    <property type="match status" value="1"/>
</dbReference>
<dbReference type="PANTHER" id="PTHR43442:SF3">
    <property type="entry name" value="GLUCONOKINASE-RELATED"/>
    <property type="match status" value="1"/>
</dbReference>
<keyword evidence="8" id="KW-0311">Gluconate utilization</keyword>
<keyword evidence="6 10" id="KW-0418">Kinase</keyword>
<dbReference type="GO" id="GO:0046316">
    <property type="term" value="F:gluconokinase activity"/>
    <property type="evidence" value="ECO:0007669"/>
    <property type="project" value="UniProtKB-EC"/>
</dbReference>
<evidence type="ECO:0000256" key="9">
    <source>
        <dbReference type="ARBA" id="ARBA00048090"/>
    </source>
</evidence>
<dbReference type="EC" id="2.7.1.12" evidence="3 10"/>
<evidence type="ECO:0000313" key="11">
    <source>
        <dbReference type="EMBL" id="SMC92450.1"/>
    </source>
</evidence>
<keyword evidence="4 10" id="KW-0808">Transferase</keyword>
<dbReference type="EMBL" id="FWXN01000014">
    <property type="protein sequence ID" value="SMC92450.1"/>
    <property type="molecule type" value="Genomic_DNA"/>
</dbReference>